<dbReference type="AlphaFoldDB" id="A0AAN9PVN2"/>
<name>A0AAN9PVN2_CANGL</name>
<accession>A0AAN9PVN2</accession>
<dbReference type="Proteomes" id="UP001367508">
    <property type="component" value="Unassembled WGS sequence"/>
</dbReference>
<dbReference type="EMBL" id="JAYMYQ010000009">
    <property type="protein sequence ID" value="KAK7314045.1"/>
    <property type="molecule type" value="Genomic_DNA"/>
</dbReference>
<organism evidence="1 2">
    <name type="scientific">Canavalia gladiata</name>
    <name type="common">Sword bean</name>
    <name type="synonym">Dolichos gladiatus</name>
    <dbReference type="NCBI Taxonomy" id="3824"/>
    <lineage>
        <taxon>Eukaryota</taxon>
        <taxon>Viridiplantae</taxon>
        <taxon>Streptophyta</taxon>
        <taxon>Embryophyta</taxon>
        <taxon>Tracheophyta</taxon>
        <taxon>Spermatophyta</taxon>
        <taxon>Magnoliopsida</taxon>
        <taxon>eudicotyledons</taxon>
        <taxon>Gunneridae</taxon>
        <taxon>Pentapetalae</taxon>
        <taxon>rosids</taxon>
        <taxon>fabids</taxon>
        <taxon>Fabales</taxon>
        <taxon>Fabaceae</taxon>
        <taxon>Papilionoideae</taxon>
        <taxon>50 kb inversion clade</taxon>
        <taxon>NPAAA clade</taxon>
        <taxon>indigoferoid/millettioid clade</taxon>
        <taxon>Phaseoleae</taxon>
        <taxon>Canavalia</taxon>
    </lineage>
</organism>
<reference evidence="1 2" key="1">
    <citation type="submission" date="2024-01" db="EMBL/GenBank/DDBJ databases">
        <title>The genomes of 5 underutilized Papilionoideae crops provide insights into root nodulation and disease resistanc.</title>
        <authorList>
            <person name="Jiang F."/>
        </authorList>
    </citation>
    <scope>NUCLEOTIDE SEQUENCE [LARGE SCALE GENOMIC DNA]</scope>
    <source>
        <strain evidence="1">LVBAO_FW01</strain>
        <tissue evidence="1">Leaves</tissue>
    </source>
</reference>
<protein>
    <submittedName>
        <fullName evidence="1">Uncharacterized protein</fullName>
    </submittedName>
</protein>
<sequence length="101" mass="11447">MWVLFLQESGVRHLGDYLVADAHSQFICITLCPLLGASNNYCRDSEHGFYASSQLQSLTPLRVAGLFHHLIAPAWVTSYRHLARQIAIFVRALYTIHCLMT</sequence>
<gene>
    <name evidence="1" type="ORF">VNO77_39253</name>
</gene>
<evidence type="ECO:0000313" key="1">
    <source>
        <dbReference type="EMBL" id="KAK7314045.1"/>
    </source>
</evidence>
<proteinExistence type="predicted"/>
<keyword evidence="2" id="KW-1185">Reference proteome</keyword>
<evidence type="ECO:0000313" key="2">
    <source>
        <dbReference type="Proteomes" id="UP001367508"/>
    </source>
</evidence>
<comment type="caution">
    <text evidence="1">The sequence shown here is derived from an EMBL/GenBank/DDBJ whole genome shotgun (WGS) entry which is preliminary data.</text>
</comment>